<dbReference type="PROSITE" id="PS51736">
    <property type="entry name" value="RECOMBINASES_3"/>
    <property type="match status" value="1"/>
</dbReference>
<keyword evidence="3" id="KW-0233">DNA recombination</keyword>
<evidence type="ECO:0000256" key="5">
    <source>
        <dbReference type="PROSITE-ProRule" id="PRU10137"/>
    </source>
</evidence>
<dbReference type="InterPro" id="IPR036162">
    <property type="entry name" value="Resolvase-like_N_sf"/>
</dbReference>
<dbReference type="GO" id="GO:0003677">
    <property type="term" value="F:DNA binding"/>
    <property type="evidence" value="ECO:0007669"/>
    <property type="project" value="UniProtKB-KW"/>
</dbReference>
<dbReference type="InterPro" id="IPR050639">
    <property type="entry name" value="SSR_resolvase"/>
</dbReference>
<dbReference type="GO" id="GO:0015074">
    <property type="term" value="P:DNA integration"/>
    <property type="evidence" value="ECO:0007669"/>
    <property type="project" value="UniProtKB-KW"/>
</dbReference>
<keyword evidence="2" id="KW-0238">DNA-binding</keyword>
<sequence>MIFGYARVSTENQRLGRQIDNIFDKYPEAHIFKEKFTGTTTDRPEFSKLIKEAREGDKIVFDSISRMSRNSSEGVGLYKSLMENNIDLIFLKEPHINTEVIKRAIMKAHSFKLENDGNKLLKRTEEFIKDILLIQVEEQIEIVFNQSEKEVKDLQNRISEGMRKAKANGSRIGTEKGRTFETKKSIEMKEKIRKMSKKFDGVMKDKEVIEILRLSRNTYYKYVKEMNK</sequence>
<comment type="caution">
    <text evidence="8">The sequence shown here is derived from an EMBL/GenBank/DDBJ whole genome shotgun (WGS) entry which is preliminary data.</text>
</comment>
<dbReference type="Gene3D" id="3.40.50.1390">
    <property type="entry name" value="Resolvase, N-terminal catalytic domain"/>
    <property type="match status" value="1"/>
</dbReference>
<feature type="coiled-coil region" evidence="6">
    <location>
        <begin position="137"/>
        <end position="164"/>
    </location>
</feature>
<dbReference type="AlphaFoldDB" id="A0A9W6LNU3"/>
<dbReference type="Pfam" id="PF00239">
    <property type="entry name" value="Resolvase"/>
    <property type="match status" value="1"/>
</dbReference>
<gene>
    <name evidence="8" type="ORF">PM10SUCC1_32500</name>
</gene>
<dbReference type="PANTHER" id="PTHR30461:SF23">
    <property type="entry name" value="DNA RECOMBINASE-RELATED"/>
    <property type="match status" value="1"/>
</dbReference>
<dbReference type="Proteomes" id="UP001144471">
    <property type="component" value="Unassembled WGS sequence"/>
</dbReference>
<evidence type="ECO:0000259" key="7">
    <source>
        <dbReference type="PROSITE" id="PS51736"/>
    </source>
</evidence>
<evidence type="ECO:0000256" key="2">
    <source>
        <dbReference type="ARBA" id="ARBA00023125"/>
    </source>
</evidence>
<dbReference type="CDD" id="cd03768">
    <property type="entry name" value="SR_ResInv"/>
    <property type="match status" value="1"/>
</dbReference>
<feature type="domain" description="Resolvase/invertase-type recombinase catalytic" evidence="7">
    <location>
        <begin position="1"/>
        <end position="169"/>
    </location>
</feature>
<keyword evidence="1" id="KW-0229">DNA integration</keyword>
<dbReference type="SMART" id="SM00857">
    <property type="entry name" value="Resolvase"/>
    <property type="match status" value="1"/>
</dbReference>
<evidence type="ECO:0000256" key="6">
    <source>
        <dbReference type="SAM" id="Coils"/>
    </source>
</evidence>
<evidence type="ECO:0000256" key="4">
    <source>
        <dbReference type="PIRSR" id="PIRSR606118-50"/>
    </source>
</evidence>
<accession>A0A9W6LNU3</accession>
<proteinExistence type="predicted"/>
<dbReference type="GO" id="GO:0000150">
    <property type="term" value="F:DNA strand exchange activity"/>
    <property type="evidence" value="ECO:0007669"/>
    <property type="project" value="InterPro"/>
</dbReference>
<keyword evidence="9" id="KW-1185">Reference proteome</keyword>
<organism evidence="8 9">
    <name type="scientific">Propionigenium maris DSM 9537</name>
    <dbReference type="NCBI Taxonomy" id="1123000"/>
    <lineage>
        <taxon>Bacteria</taxon>
        <taxon>Fusobacteriati</taxon>
        <taxon>Fusobacteriota</taxon>
        <taxon>Fusobacteriia</taxon>
        <taxon>Fusobacteriales</taxon>
        <taxon>Fusobacteriaceae</taxon>
        <taxon>Propionigenium</taxon>
    </lineage>
</organism>
<dbReference type="InterPro" id="IPR006119">
    <property type="entry name" value="Resolv_N"/>
</dbReference>
<evidence type="ECO:0000313" key="8">
    <source>
        <dbReference type="EMBL" id="GLI57736.1"/>
    </source>
</evidence>
<name>A0A9W6LNU3_9FUSO</name>
<dbReference type="RefSeq" id="WP_281837412.1">
    <property type="nucleotide sequence ID" value="NZ_BSDY01000023.1"/>
</dbReference>
<protein>
    <recommendedName>
        <fullName evidence="7">Resolvase/invertase-type recombinase catalytic domain-containing protein</fullName>
    </recommendedName>
</protein>
<feature type="active site" description="O-(5'-phospho-DNA)-serine intermediate" evidence="4 5">
    <location>
        <position position="9"/>
    </location>
</feature>
<dbReference type="EMBL" id="BSDY01000023">
    <property type="protein sequence ID" value="GLI57736.1"/>
    <property type="molecule type" value="Genomic_DNA"/>
</dbReference>
<dbReference type="PANTHER" id="PTHR30461">
    <property type="entry name" value="DNA-INVERTASE FROM LAMBDOID PROPHAGE"/>
    <property type="match status" value="1"/>
</dbReference>
<dbReference type="InterPro" id="IPR006118">
    <property type="entry name" value="Recombinase_CS"/>
</dbReference>
<reference evidence="8" key="1">
    <citation type="submission" date="2022-12" db="EMBL/GenBank/DDBJ databases">
        <title>Reference genome sequencing for broad-spectrum identification of bacterial and archaeal isolates by mass spectrometry.</title>
        <authorList>
            <person name="Sekiguchi Y."/>
            <person name="Tourlousse D.M."/>
        </authorList>
    </citation>
    <scope>NUCLEOTIDE SEQUENCE</scope>
    <source>
        <strain evidence="8">10succ1</strain>
    </source>
</reference>
<dbReference type="SUPFAM" id="SSF53041">
    <property type="entry name" value="Resolvase-like"/>
    <property type="match status" value="1"/>
</dbReference>
<evidence type="ECO:0000256" key="3">
    <source>
        <dbReference type="ARBA" id="ARBA00023172"/>
    </source>
</evidence>
<dbReference type="PROSITE" id="PS00397">
    <property type="entry name" value="RECOMBINASES_1"/>
    <property type="match status" value="1"/>
</dbReference>
<evidence type="ECO:0000313" key="9">
    <source>
        <dbReference type="Proteomes" id="UP001144471"/>
    </source>
</evidence>
<keyword evidence="6" id="KW-0175">Coiled coil</keyword>
<evidence type="ECO:0000256" key="1">
    <source>
        <dbReference type="ARBA" id="ARBA00022908"/>
    </source>
</evidence>